<name>A0AB39C8I5_9CAUD</name>
<sequence>MKVSKKKLALYWAFFLAGIAIHEYVGWKDLGMLIIIIGVSNLSEINGFRRGCRAAFSGEKE</sequence>
<keyword evidence="1" id="KW-0812">Transmembrane</keyword>
<evidence type="ECO:0000313" key="2">
    <source>
        <dbReference type="EMBL" id="XDJ02981.1"/>
    </source>
</evidence>
<keyword evidence="1" id="KW-0472">Membrane</keyword>
<dbReference type="EMBL" id="PP973870">
    <property type="protein sequence ID" value="XDJ02981.1"/>
    <property type="molecule type" value="Genomic_DNA"/>
</dbReference>
<accession>A0AB39C8I5</accession>
<evidence type="ECO:0000256" key="1">
    <source>
        <dbReference type="SAM" id="Phobius"/>
    </source>
</evidence>
<protein>
    <recommendedName>
        <fullName evidence="3">TM2 domain-containing protein</fullName>
    </recommendedName>
</protein>
<feature type="transmembrane region" description="Helical" evidence="1">
    <location>
        <begin position="30"/>
        <end position="48"/>
    </location>
</feature>
<reference evidence="2" key="1">
    <citation type="submission" date="2024-07" db="EMBL/GenBank/DDBJ databases">
        <authorList>
            <person name="Dou L."/>
            <person name="Ren J."/>
        </authorList>
    </citation>
    <scope>NUCLEOTIDE SEQUENCE</scope>
</reference>
<evidence type="ECO:0008006" key="3">
    <source>
        <dbReference type="Google" id="ProtNLM"/>
    </source>
</evidence>
<gene>
    <name evidence="2" type="ORF">SSTEPNWQ_CDS0012</name>
</gene>
<proteinExistence type="predicted"/>
<organism evidence="2">
    <name type="scientific">Klebsiella phage JLBP1001</name>
    <dbReference type="NCBI Taxonomy" id="3236746"/>
    <lineage>
        <taxon>Viruses</taxon>
        <taxon>Duplodnaviria</taxon>
        <taxon>Heunggongvirae</taxon>
        <taxon>Uroviricota</taxon>
        <taxon>Caudoviricetes</taxon>
        <taxon>Drexlerviridae</taxon>
        <taxon>Webervirus</taxon>
    </lineage>
</organism>
<keyword evidence="1" id="KW-1133">Transmembrane helix</keyword>